<dbReference type="EMBL" id="JBGNUJ010000002">
    <property type="protein sequence ID" value="KAL3963868.1"/>
    <property type="molecule type" value="Genomic_DNA"/>
</dbReference>
<protein>
    <submittedName>
        <fullName evidence="1">Uncharacterized protein</fullName>
    </submittedName>
</protein>
<evidence type="ECO:0000313" key="1">
    <source>
        <dbReference type="EMBL" id="KAL3963868.1"/>
    </source>
</evidence>
<gene>
    <name evidence="1" type="ORF">ACCO45_000872</name>
</gene>
<accession>A0ACC4E6B2</accession>
<name>A0ACC4E6B2_PURLI</name>
<sequence length="306" mass="32113">MPLVHADSFLGVSGPQGEQGAGGRRGAAAPTLLHVCGSCLSGGLDVGTAPGSKSLQDRILGTGLTNPHAQALAGGSPSGRGGDSLALRPRRRRRVPVVDPAASRHRLVGGGNRLESLVARHPISQPAATRSGSDGAAALSTRRRQCKIRTLRGAHLRACTMYIQHRRPIFLVLVLPPSLRAMSGDPSWACLLFENLGAERGARRPGSCAEGNAQKGNETSRPCENLSRCARTRQDTYRDPMHCTVQSCAVYDVDCPPPSTSAPRSASGLGLWAAVGHSMDLRGITDATRAVALRSTDRLPSSSDAQ</sequence>
<proteinExistence type="predicted"/>
<keyword evidence="2" id="KW-1185">Reference proteome</keyword>
<reference evidence="1" key="1">
    <citation type="submission" date="2024-12" db="EMBL/GenBank/DDBJ databases">
        <title>Comparative genomics and development of molecular markers within Purpureocillium lilacinum and among Purpureocillium species.</title>
        <authorList>
            <person name="Yeh Z.-Y."/>
            <person name="Ni N.-T."/>
            <person name="Lo P.-H."/>
            <person name="Mushyakhwo K."/>
            <person name="Lin C.-F."/>
            <person name="Nai Y.-S."/>
        </authorList>
    </citation>
    <scope>NUCLEOTIDE SEQUENCE</scope>
    <source>
        <strain evidence="1">NCHU-NPUST-175</strain>
    </source>
</reference>
<evidence type="ECO:0000313" key="2">
    <source>
        <dbReference type="Proteomes" id="UP001638806"/>
    </source>
</evidence>
<organism evidence="1 2">
    <name type="scientific">Purpureocillium lilacinum</name>
    <name type="common">Paecilomyces lilacinus</name>
    <dbReference type="NCBI Taxonomy" id="33203"/>
    <lineage>
        <taxon>Eukaryota</taxon>
        <taxon>Fungi</taxon>
        <taxon>Dikarya</taxon>
        <taxon>Ascomycota</taxon>
        <taxon>Pezizomycotina</taxon>
        <taxon>Sordariomycetes</taxon>
        <taxon>Hypocreomycetidae</taxon>
        <taxon>Hypocreales</taxon>
        <taxon>Ophiocordycipitaceae</taxon>
        <taxon>Purpureocillium</taxon>
    </lineage>
</organism>
<comment type="caution">
    <text evidence="1">The sequence shown here is derived from an EMBL/GenBank/DDBJ whole genome shotgun (WGS) entry which is preliminary data.</text>
</comment>
<dbReference type="Proteomes" id="UP001638806">
    <property type="component" value="Unassembled WGS sequence"/>
</dbReference>